<dbReference type="PROSITE" id="PS51352">
    <property type="entry name" value="THIOREDOXIN_2"/>
    <property type="match status" value="1"/>
</dbReference>
<dbReference type="GO" id="GO:0005737">
    <property type="term" value="C:cytoplasm"/>
    <property type="evidence" value="ECO:0007669"/>
    <property type="project" value="TreeGrafter"/>
</dbReference>
<name>A0AA96WEM0_9CYAN</name>
<protein>
    <submittedName>
        <fullName evidence="7">Tetratricopeptide repeat protein</fullName>
    </submittedName>
</protein>
<dbReference type="SUPFAM" id="SSF52833">
    <property type="entry name" value="Thioredoxin-like"/>
    <property type="match status" value="1"/>
</dbReference>
<dbReference type="GO" id="GO:0006950">
    <property type="term" value="P:response to stress"/>
    <property type="evidence" value="ECO:0007669"/>
    <property type="project" value="UniProtKB-ARBA"/>
</dbReference>
<dbReference type="Pfam" id="PF14561">
    <property type="entry name" value="TPR_20"/>
    <property type="match status" value="1"/>
</dbReference>
<evidence type="ECO:0000256" key="4">
    <source>
        <dbReference type="ARBA" id="ARBA00023157"/>
    </source>
</evidence>
<keyword evidence="5" id="KW-0676">Redox-active center</keyword>
<evidence type="ECO:0000256" key="3">
    <source>
        <dbReference type="ARBA" id="ARBA00022982"/>
    </source>
</evidence>
<evidence type="ECO:0000256" key="5">
    <source>
        <dbReference type="ARBA" id="ARBA00023284"/>
    </source>
</evidence>
<accession>A0AA96WEM0</accession>
<gene>
    <name evidence="7" type="ORF">HJG54_12825</name>
</gene>
<dbReference type="PROSITE" id="PS00194">
    <property type="entry name" value="THIOREDOXIN_1"/>
    <property type="match status" value="1"/>
</dbReference>
<dbReference type="EMBL" id="CP053586">
    <property type="protein sequence ID" value="WNZ23650.1"/>
    <property type="molecule type" value="Genomic_DNA"/>
</dbReference>
<evidence type="ECO:0000313" key="7">
    <source>
        <dbReference type="EMBL" id="WNZ23650.1"/>
    </source>
</evidence>
<evidence type="ECO:0000256" key="1">
    <source>
        <dbReference type="ARBA" id="ARBA00008987"/>
    </source>
</evidence>
<dbReference type="AlphaFoldDB" id="A0AA96WEM0"/>
<evidence type="ECO:0000259" key="6">
    <source>
        <dbReference type="PROSITE" id="PS51352"/>
    </source>
</evidence>
<organism evidence="7">
    <name type="scientific">Leptolyngbya sp. NK1-12</name>
    <dbReference type="NCBI Taxonomy" id="2547451"/>
    <lineage>
        <taxon>Bacteria</taxon>
        <taxon>Bacillati</taxon>
        <taxon>Cyanobacteriota</taxon>
        <taxon>Cyanophyceae</taxon>
        <taxon>Leptolyngbyales</taxon>
        <taxon>Leptolyngbyaceae</taxon>
        <taxon>Leptolyngbya group</taxon>
        <taxon>Leptolyngbya</taxon>
    </lineage>
</organism>
<keyword evidence="2" id="KW-0813">Transport</keyword>
<keyword evidence="4" id="KW-1015">Disulfide bond</keyword>
<dbReference type="Gene3D" id="1.25.40.10">
    <property type="entry name" value="Tetratricopeptide repeat domain"/>
    <property type="match status" value="2"/>
</dbReference>
<feature type="domain" description="Thioredoxin" evidence="6">
    <location>
        <begin position="1"/>
        <end position="108"/>
    </location>
</feature>
<reference evidence="7" key="1">
    <citation type="submission" date="2020-05" db="EMBL/GenBank/DDBJ databases">
        <authorList>
            <person name="Zhu T."/>
            <person name="Keshari N."/>
            <person name="Lu X."/>
        </authorList>
    </citation>
    <scope>NUCLEOTIDE SEQUENCE</scope>
    <source>
        <strain evidence="7">NK1-12</strain>
    </source>
</reference>
<comment type="similarity">
    <text evidence="1">Belongs to the thioredoxin family.</text>
</comment>
<dbReference type="Gene3D" id="3.40.30.10">
    <property type="entry name" value="Glutaredoxin"/>
    <property type="match status" value="1"/>
</dbReference>
<sequence length="278" mass="31161">MGTSVDVNSENFMAEVAEKSFEKPVLVDFFAQWCGPCQLLKPMLEKLVQEHDVVLAKVDIDRSPDLANTYRVEGVPDVRVVMQGKMYSGFVGVLPEPQLKDFVTQLSAFYAQLGSKSELELSLESVQQQIAEGNIPAAKEQLAQLRQQYPDNAAIAVFSASFLISLDELGEAERVLAPISEGMEGFPQAEALRNLIYLKLDSAKPYTHELDEPFFQAVQATLAANYETALQGFLQILNQDRKYREDGARKAMLMIFDLLGDEHPLTKEYRRKLTSALY</sequence>
<dbReference type="PANTHER" id="PTHR45663">
    <property type="entry name" value="GEO12009P1"/>
    <property type="match status" value="1"/>
</dbReference>
<dbReference type="InterPro" id="IPR017937">
    <property type="entry name" value="Thioredoxin_CS"/>
</dbReference>
<dbReference type="RefSeq" id="WP_316435366.1">
    <property type="nucleotide sequence ID" value="NZ_CP053586.1"/>
</dbReference>
<dbReference type="InterPro" id="IPR013766">
    <property type="entry name" value="Thioredoxin_domain"/>
</dbReference>
<dbReference type="InterPro" id="IPR011990">
    <property type="entry name" value="TPR-like_helical_dom_sf"/>
</dbReference>
<dbReference type="InterPro" id="IPR036249">
    <property type="entry name" value="Thioredoxin-like_sf"/>
</dbReference>
<evidence type="ECO:0000256" key="2">
    <source>
        <dbReference type="ARBA" id="ARBA00022448"/>
    </source>
</evidence>
<dbReference type="Pfam" id="PF14559">
    <property type="entry name" value="TPR_19"/>
    <property type="match status" value="1"/>
</dbReference>
<dbReference type="CDD" id="cd02947">
    <property type="entry name" value="TRX_family"/>
    <property type="match status" value="1"/>
</dbReference>
<dbReference type="PANTHER" id="PTHR45663:SF11">
    <property type="entry name" value="GEO12009P1"/>
    <property type="match status" value="1"/>
</dbReference>
<dbReference type="GO" id="GO:0015035">
    <property type="term" value="F:protein-disulfide reductase activity"/>
    <property type="evidence" value="ECO:0007669"/>
    <property type="project" value="TreeGrafter"/>
</dbReference>
<dbReference type="Pfam" id="PF00085">
    <property type="entry name" value="Thioredoxin"/>
    <property type="match status" value="1"/>
</dbReference>
<proteinExistence type="inferred from homology"/>
<keyword evidence="3" id="KW-0249">Electron transport</keyword>